<evidence type="ECO:0000259" key="3">
    <source>
        <dbReference type="Pfam" id="PF13649"/>
    </source>
</evidence>
<dbReference type="Proteomes" id="UP000218785">
    <property type="component" value="Chromosome"/>
</dbReference>
<evidence type="ECO:0000313" key="4">
    <source>
        <dbReference type="EMBL" id="BAY96251.1"/>
    </source>
</evidence>
<protein>
    <submittedName>
        <fullName evidence="4">Putative methyltransferase</fullName>
    </submittedName>
</protein>
<dbReference type="GO" id="GO:0008168">
    <property type="term" value="F:methyltransferase activity"/>
    <property type="evidence" value="ECO:0007669"/>
    <property type="project" value="UniProtKB-KW"/>
</dbReference>
<dbReference type="PANTHER" id="PTHR44942">
    <property type="entry name" value="METHYLTRANSF_11 DOMAIN-CONTAINING PROTEIN"/>
    <property type="match status" value="1"/>
</dbReference>
<keyword evidence="1 4" id="KW-0489">Methyltransferase</keyword>
<dbReference type="InterPro" id="IPR029063">
    <property type="entry name" value="SAM-dependent_MTases_sf"/>
</dbReference>
<keyword evidence="2 4" id="KW-0808">Transferase</keyword>
<evidence type="ECO:0000256" key="1">
    <source>
        <dbReference type="ARBA" id="ARBA00022603"/>
    </source>
</evidence>
<evidence type="ECO:0000313" key="5">
    <source>
        <dbReference type="Proteomes" id="UP000218785"/>
    </source>
</evidence>
<dbReference type="InterPro" id="IPR051052">
    <property type="entry name" value="Diverse_substrate_MTase"/>
</dbReference>
<gene>
    <name evidence="4" type="ORF">NIES37_01800</name>
</gene>
<proteinExistence type="predicted"/>
<dbReference type="EMBL" id="AP018248">
    <property type="protein sequence ID" value="BAY96251.1"/>
    <property type="molecule type" value="Genomic_DNA"/>
</dbReference>
<sequence length="272" mass="31103">MTTIPAYDPTLFEGAAWYYARYRPQYPPVLFDLLTEKFQLDGQGRLLDLGCGAGLIAIPLRDKFKEVIGLDPDADMLLEAQRQAAEVGATNISWVKDRAENISLAVGKFQLVTIGRAFHWMQRELVIEHIYNLLSHNGGLAIIKTYEDPWNSEHPWKQTAISVVQRWLGEKRRTGQGGQGEWQPLAVPHEEIIEKSSFNRQANYEVKYEKSWTIDSYIGYLYSTAFCLPSFFGNAENRKKFEADLRESLLQIEPSGRFTEELPITVIAAWKN</sequence>
<feature type="domain" description="Methyltransferase" evidence="3">
    <location>
        <begin position="47"/>
        <end position="138"/>
    </location>
</feature>
<dbReference type="KEGG" id="ttq:NIES37_01800"/>
<dbReference type="PANTHER" id="PTHR44942:SF4">
    <property type="entry name" value="METHYLTRANSFERASE TYPE 11 DOMAIN-CONTAINING PROTEIN"/>
    <property type="match status" value="1"/>
</dbReference>
<organism evidence="4 5">
    <name type="scientific">Tolypothrix tenuis PCC 7101</name>
    <dbReference type="NCBI Taxonomy" id="231146"/>
    <lineage>
        <taxon>Bacteria</taxon>
        <taxon>Bacillati</taxon>
        <taxon>Cyanobacteriota</taxon>
        <taxon>Cyanophyceae</taxon>
        <taxon>Nostocales</taxon>
        <taxon>Tolypothrichaceae</taxon>
        <taxon>Tolypothrix</taxon>
    </lineage>
</organism>
<accession>A0A1Z4MS82</accession>
<dbReference type="GO" id="GO:0032259">
    <property type="term" value="P:methylation"/>
    <property type="evidence" value="ECO:0007669"/>
    <property type="project" value="UniProtKB-KW"/>
</dbReference>
<name>A0A1Z4MS82_9CYAN</name>
<dbReference type="CDD" id="cd02440">
    <property type="entry name" value="AdoMet_MTases"/>
    <property type="match status" value="1"/>
</dbReference>
<reference evidence="4 5" key="1">
    <citation type="submission" date="2017-06" db="EMBL/GenBank/DDBJ databases">
        <title>Genome sequencing of cyanobaciteial culture collection at National Institute for Environmental Studies (NIES).</title>
        <authorList>
            <person name="Hirose Y."/>
            <person name="Shimura Y."/>
            <person name="Fujisawa T."/>
            <person name="Nakamura Y."/>
            <person name="Kawachi M."/>
        </authorList>
    </citation>
    <scope>NUCLEOTIDE SEQUENCE [LARGE SCALE GENOMIC DNA]</scope>
    <source>
        <strain evidence="4 5">NIES-37</strain>
    </source>
</reference>
<dbReference type="SUPFAM" id="SSF53335">
    <property type="entry name" value="S-adenosyl-L-methionine-dependent methyltransferases"/>
    <property type="match status" value="1"/>
</dbReference>
<dbReference type="AlphaFoldDB" id="A0A1Z4MS82"/>
<dbReference type="Pfam" id="PF13649">
    <property type="entry name" value="Methyltransf_25"/>
    <property type="match status" value="1"/>
</dbReference>
<dbReference type="RefSeq" id="WP_096573489.1">
    <property type="nucleotide sequence ID" value="NZ_CAWNJS010000001.1"/>
</dbReference>
<evidence type="ECO:0000256" key="2">
    <source>
        <dbReference type="ARBA" id="ARBA00022679"/>
    </source>
</evidence>
<dbReference type="Gene3D" id="3.40.50.150">
    <property type="entry name" value="Vaccinia Virus protein VP39"/>
    <property type="match status" value="1"/>
</dbReference>
<dbReference type="InterPro" id="IPR041698">
    <property type="entry name" value="Methyltransf_25"/>
</dbReference>
<keyword evidence="5" id="KW-1185">Reference proteome</keyword>